<evidence type="ECO:0000256" key="7">
    <source>
        <dbReference type="ARBA" id="ARBA00022552"/>
    </source>
</evidence>
<feature type="compositionally biased region" description="Polar residues" evidence="11">
    <location>
        <begin position="32"/>
        <end position="41"/>
    </location>
</feature>
<dbReference type="Gene3D" id="3.40.50.300">
    <property type="entry name" value="P-loop containing nucleotide triphosphate hydrolases"/>
    <property type="match status" value="1"/>
</dbReference>
<keyword evidence="15" id="KW-1185">Reference proteome</keyword>
<protein>
    <recommendedName>
        <fullName evidence="5 10">U3 small nucleolar RNA-associated protein 25</fullName>
        <shortName evidence="10">U3 snoRNA-associated protein 25</shortName>
    </recommendedName>
</protein>
<dbReference type="PANTHER" id="PTHR12933">
    <property type="entry name" value="ORF PROTEIN-RELATED"/>
    <property type="match status" value="1"/>
</dbReference>
<dbReference type="InterPro" id="IPR053939">
    <property type="entry name" value="UTP25_C"/>
</dbReference>
<accession>A0AAV9NQT3</accession>
<keyword evidence="6 10" id="KW-0690">Ribosome biogenesis</keyword>
<sequence>MPAQSQRRGGTAAHRGGGRGRGRGRGRGAVNARSTFRTSRLQEQEDDPASGDVNSGDEASTGHEEEDDAGLDSAQSNSEDEDEDEAPATNSYLALLQSLNARTTDSEPPRKKARTEPTSVETKSITTSKNSTTNSQVTAKGAGLRVQDGEVLQDAEDEEDEDEEDGLHDEVDSEDEEHIMSDPFEQHYAAMTEQVVKDAAAQVEKKDWQTRSSISESQIRRTQLSRTGETHISRAVKSAKDLFLKQRLIDQGTKVVSALSTDQRNMAADMFDYKDVVNGCRELRNTAQLRDTSCLHALNHVLKTRDRVLKNNTKLSTQTGSEVLDIRDQGFTRPKVLIVVPTKQACVRIVDSIVKLSEPDQQENKARFLDTFSQENENEWQDKPEDFRQLFGGNHEEDFRIGLKFTRKTIKYFSGFYNSDIIIGSPLGLMRTITTGGGGKDKKKTHDADFLSSIEVLIVDHANALQMQNWQHVDYLFSQMNLLPKDSHGCDFSRVRHWYLEGQAKYLRQTILLSDYLTPEINALASTYLHNLSGRVKLQPSYPGAMLTISSLLPMLVPQTFLRFSSTTALQDSDQRFKTFTTTILPPILRDPKHQKGILLFVPSYLDFVRLRNYLSTSPDATNLSFGSISEYTPRKDVLRARSHFLNGRHSLLLYSERAHHHFRYRLKGVKRVVFYGVPENPIFWSELVSLLALSSERAKSGGGDGGSVAVPGKGKGAIRALFSKWDAMKLERIVGTERVGRLINDRGGDVFDFV</sequence>
<name>A0AAV9NQT3_9EURO</name>
<gene>
    <name evidence="14" type="ORF">LTR84_000508</name>
</gene>
<feature type="compositionally biased region" description="Polar residues" evidence="11">
    <location>
        <begin position="88"/>
        <end position="103"/>
    </location>
</feature>
<feature type="domain" description="UTP25 NTP hydrolase-like" evidence="13">
    <location>
        <begin position="273"/>
        <end position="536"/>
    </location>
</feature>
<evidence type="ECO:0000256" key="2">
    <source>
        <dbReference type="ARBA" id="ARBA00004604"/>
    </source>
</evidence>
<comment type="function">
    <text evidence="1 10">DEAD-box RNA helicase-like protein required for pre-18S rRNA processing, specifically at sites A0, A1, and A2.</text>
</comment>
<dbReference type="GO" id="GO:0019843">
    <property type="term" value="F:rRNA binding"/>
    <property type="evidence" value="ECO:0007669"/>
    <property type="project" value="TreeGrafter"/>
</dbReference>
<keyword evidence="9 10" id="KW-0687">Ribonucleoprotein</keyword>
<dbReference type="FunFam" id="3.40.50.300:FF:002356">
    <property type="entry name" value="U3 small nucleolar RNA-associated protein 25"/>
    <property type="match status" value="1"/>
</dbReference>
<keyword evidence="7 10" id="KW-0698">rRNA processing</keyword>
<dbReference type="Pfam" id="PF06862">
    <property type="entry name" value="Utp25_C"/>
    <property type="match status" value="1"/>
</dbReference>
<evidence type="ECO:0000313" key="14">
    <source>
        <dbReference type="EMBL" id="KAK5064674.1"/>
    </source>
</evidence>
<dbReference type="EMBL" id="JAVRRD010000001">
    <property type="protein sequence ID" value="KAK5064674.1"/>
    <property type="molecule type" value="Genomic_DNA"/>
</dbReference>
<evidence type="ECO:0000256" key="10">
    <source>
        <dbReference type="RuleBase" id="RU365070"/>
    </source>
</evidence>
<evidence type="ECO:0000256" key="4">
    <source>
        <dbReference type="ARBA" id="ARBA00011192"/>
    </source>
</evidence>
<evidence type="ECO:0000256" key="3">
    <source>
        <dbReference type="ARBA" id="ARBA00009223"/>
    </source>
</evidence>
<keyword evidence="8 10" id="KW-0539">Nucleus</keyword>
<comment type="caution">
    <text evidence="14">The sequence shown here is derived from an EMBL/GenBank/DDBJ whole genome shotgun (WGS) entry which is preliminary data.</text>
</comment>
<evidence type="ECO:0000259" key="12">
    <source>
        <dbReference type="Pfam" id="PF06862"/>
    </source>
</evidence>
<evidence type="ECO:0000256" key="5">
    <source>
        <dbReference type="ARBA" id="ARBA00015422"/>
    </source>
</evidence>
<evidence type="ECO:0000256" key="9">
    <source>
        <dbReference type="ARBA" id="ARBA00023274"/>
    </source>
</evidence>
<feature type="compositionally biased region" description="Acidic residues" evidence="11">
    <location>
        <begin position="151"/>
        <end position="176"/>
    </location>
</feature>
<evidence type="ECO:0000256" key="11">
    <source>
        <dbReference type="SAM" id="MobiDB-lite"/>
    </source>
</evidence>
<evidence type="ECO:0000256" key="1">
    <source>
        <dbReference type="ARBA" id="ARBA00002883"/>
    </source>
</evidence>
<evidence type="ECO:0000256" key="8">
    <source>
        <dbReference type="ARBA" id="ARBA00023242"/>
    </source>
</evidence>
<evidence type="ECO:0000256" key="6">
    <source>
        <dbReference type="ARBA" id="ARBA00022517"/>
    </source>
</evidence>
<dbReference type="GO" id="GO:0032040">
    <property type="term" value="C:small-subunit processome"/>
    <property type="evidence" value="ECO:0007669"/>
    <property type="project" value="TreeGrafter"/>
</dbReference>
<comment type="subcellular location">
    <subcellularLocation>
        <location evidence="2 10">Nucleus</location>
        <location evidence="2 10">Nucleolus</location>
    </subcellularLocation>
</comment>
<proteinExistence type="inferred from homology"/>
<feature type="compositionally biased region" description="Basic residues" evidence="11">
    <location>
        <begin position="16"/>
        <end position="26"/>
    </location>
</feature>
<organism evidence="14 15">
    <name type="scientific">Exophiala bonariae</name>
    <dbReference type="NCBI Taxonomy" id="1690606"/>
    <lineage>
        <taxon>Eukaryota</taxon>
        <taxon>Fungi</taxon>
        <taxon>Dikarya</taxon>
        <taxon>Ascomycota</taxon>
        <taxon>Pezizomycotina</taxon>
        <taxon>Eurotiomycetes</taxon>
        <taxon>Chaetothyriomycetidae</taxon>
        <taxon>Chaetothyriales</taxon>
        <taxon>Herpotrichiellaceae</taxon>
        <taxon>Exophiala</taxon>
    </lineage>
</organism>
<feature type="compositionally biased region" description="Low complexity" evidence="11">
    <location>
        <begin position="122"/>
        <end position="135"/>
    </location>
</feature>
<evidence type="ECO:0000313" key="15">
    <source>
        <dbReference type="Proteomes" id="UP001358417"/>
    </source>
</evidence>
<dbReference type="GO" id="GO:0034511">
    <property type="term" value="F:U3 snoRNA binding"/>
    <property type="evidence" value="ECO:0007669"/>
    <property type="project" value="InterPro"/>
</dbReference>
<dbReference type="RefSeq" id="XP_064711998.1">
    <property type="nucleotide sequence ID" value="XM_064844138.1"/>
</dbReference>
<dbReference type="Proteomes" id="UP001358417">
    <property type="component" value="Unassembled WGS sequence"/>
</dbReference>
<evidence type="ECO:0000259" key="13">
    <source>
        <dbReference type="Pfam" id="PF22916"/>
    </source>
</evidence>
<dbReference type="Pfam" id="PF22916">
    <property type="entry name" value="UTP25_NTPase-like"/>
    <property type="match status" value="1"/>
</dbReference>
<dbReference type="PANTHER" id="PTHR12933:SF0">
    <property type="entry name" value="U3 SMALL NUCLEOLAR RNA-ASSOCIATED PROTEIN 25 HOMOLOG"/>
    <property type="match status" value="1"/>
</dbReference>
<dbReference type="AlphaFoldDB" id="A0AAV9NQT3"/>
<dbReference type="GO" id="GO:0000462">
    <property type="term" value="P:maturation of SSU-rRNA from tricistronic rRNA transcript (SSU-rRNA, 5.8S rRNA, LSU-rRNA)"/>
    <property type="evidence" value="ECO:0007669"/>
    <property type="project" value="TreeGrafter"/>
</dbReference>
<comment type="subunit">
    <text evidence="4 10">Component of the ribosomal small subunit (SSU) processome composed of at least 40 protein subunits and snoRNA U3.</text>
</comment>
<reference evidence="14 15" key="1">
    <citation type="submission" date="2023-08" db="EMBL/GenBank/DDBJ databases">
        <title>Black Yeasts Isolated from many extreme environments.</title>
        <authorList>
            <person name="Coleine C."/>
            <person name="Stajich J.E."/>
            <person name="Selbmann L."/>
        </authorList>
    </citation>
    <scope>NUCLEOTIDE SEQUENCE [LARGE SCALE GENOMIC DNA]</scope>
    <source>
        <strain evidence="14 15">CCFEE 5792</strain>
    </source>
</reference>
<feature type="region of interest" description="Disordered" evidence="11">
    <location>
        <begin position="1"/>
        <end position="176"/>
    </location>
</feature>
<comment type="similarity">
    <text evidence="3 10">Belongs to the UTP25 family.</text>
</comment>
<dbReference type="InterPro" id="IPR010678">
    <property type="entry name" value="UTP25"/>
</dbReference>
<feature type="domain" description="UTP25 C-terminal" evidence="12">
    <location>
        <begin position="555"/>
        <end position="754"/>
    </location>
</feature>
<dbReference type="InterPro" id="IPR027417">
    <property type="entry name" value="P-loop_NTPase"/>
</dbReference>
<dbReference type="GeneID" id="89968730"/>
<dbReference type="InterPro" id="IPR053940">
    <property type="entry name" value="UTP25_NTPase-like"/>
</dbReference>